<feature type="transmembrane region" description="Helical" evidence="1">
    <location>
        <begin position="86"/>
        <end position="105"/>
    </location>
</feature>
<organism evidence="2 3">
    <name type="scientific">Sphingomicrobium clamense</name>
    <dbReference type="NCBI Taxonomy" id="2851013"/>
    <lineage>
        <taxon>Bacteria</taxon>
        <taxon>Pseudomonadati</taxon>
        <taxon>Pseudomonadota</taxon>
        <taxon>Alphaproteobacteria</taxon>
        <taxon>Sphingomonadales</taxon>
        <taxon>Sphingomonadaceae</taxon>
        <taxon>Sphingomicrobium</taxon>
    </lineage>
</organism>
<dbReference type="Proteomes" id="UP000698028">
    <property type="component" value="Unassembled WGS sequence"/>
</dbReference>
<feature type="transmembrane region" description="Helical" evidence="1">
    <location>
        <begin position="56"/>
        <end position="79"/>
    </location>
</feature>
<evidence type="ECO:0000256" key="1">
    <source>
        <dbReference type="SAM" id="Phobius"/>
    </source>
</evidence>
<sequence>MATAPATKAPTHLWIIGILALLFNAMGALDYLMMRFKVDIYMAQLTEDMLAWYDSFPIWMEIAWPVSVWAAVIGCVLLLMRKSSAVTAFAVSTIAYLVAAVHSFGTNPPPAELATPGSMIFSIFIGVQLALLWYYARRMTAMGVLS</sequence>
<protein>
    <recommendedName>
        <fullName evidence="4">DoxX family protein</fullName>
    </recommendedName>
</protein>
<comment type="caution">
    <text evidence="2">The sequence shown here is derived from an EMBL/GenBank/DDBJ whole genome shotgun (WGS) entry which is preliminary data.</text>
</comment>
<evidence type="ECO:0000313" key="2">
    <source>
        <dbReference type="EMBL" id="MBW0144249.1"/>
    </source>
</evidence>
<accession>A0ABS6V3X8</accession>
<keyword evidence="1" id="KW-0812">Transmembrane</keyword>
<keyword evidence="3" id="KW-1185">Reference proteome</keyword>
<gene>
    <name evidence="2" type="ORF">KTQ36_02935</name>
</gene>
<feature type="transmembrane region" description="Helical" evidence="1">
    <location>
        <begin position="117"/>
        <end position="136"/>
    </location>
</feature>
<proteinExistence type="predicted"/>
<evidence type="ECO:0000313" key="3">
    <source>
        <dbReference type="Proteomes" id="UP000698028"/>
    </source>
</evidence>
<dbReference type="RefSeq" id="WP_218632263.1">
    <property type="nucleotide sequence ID" value="NZ_JAHVAH010000001.1"/>
</dbReference>
<keyword evidence="1" id="KW-0472">Membrane</keyword>
<dbReference type="EMBL" id="JAHVAH010000001">
    <property type="protein sequence ID" value="MBW0144249.1"/>
    <property type="molecule type" value="Genomic_DNA"/>
</dbReference>
<keyword evidence="1" id="KW-1133">Transmembrane helix</keyword>
<feature type="transmembrane region" description="Helical" evidence="1">
    <location>
        <begin position="12"/>
        <end position="36"/>
    </location>
</feature>
<name>A0ABS6V3X8_9SPHN</name>
<reference evidence="2 3" key="1">
    <citation type="submission" date="2021-07" db="EMBL/GenBank/DDBJ databases">
        <title>The draft genome sequence of Sphingomicrobium sp. B8.</title>
        <authorList>
            <person name="Mu L."/>
        </authorList>
    </citation>
    <scope>NUCLEOTIDE SEQUENCE [LARGE SCALE GENOMIC DNA]</scope>
    <source>
        <strain evidence="2 3">B8</strain>
    </source>
</reference>
<evidence type="ECO:0008006" key="4">
    <source>
        <dbReference type="Google" id="ProtNLM"/>
    </source>
</evidence>